<name>A0A6A4L4H4_9ERIC</name>
<gene>
    <name evidence="8" type="ORF">C3L33_18212</name>
</gene>
<keyword evidence="3 5" id="KW-0418">Kinase</keyword>
<dbReference type="Gene3D" id="3.30.60.20">
    <property type="match status" value="1"/>
</dbReference>
<evidence type="ECO:0000256" key="6">
    <source>
        <dbReference type="RuleBase" id="RU004165"/>
    </source>
</evidence>
<evidence type="ECO:0000256" key="1">
    <source>
        <dbReference type="ARBA" id="ARBA00022679"/>
    </source>
</evidence>
<evidence type="ECO:0000256" key="2">
    <source>
        <dbReference type="ARBA" id="ARBA00022741"/>
    </source>
</evidence>
<sequence>MSIRLSAASTMSMDKRIGSSAKCPETFRLLLFSDISSSHPHISIGGGDVTAEVFFDDLSDFCHKAADLGGKIIVIADRKATTRGKWAFFTPRKTGETETELIGGSDVHKTICRQHYVNGQVALDAVQNVLKPSGCSCLVISLLHILIFQMVVVMLLQKS</sequence>
<accession>A0A6A4L4H4</accession>
<evidence type="ECO:0000313" key="9">
    <source>
        <dbReference type="Proteomes" id="UP000428333"/>
    </source>
</evidence>
<dbReference type="AlphaFoldDB" id="A0A6A4L4H4"/>
<dbReference type="SUPFAM" id="SSF57716">
    <property type="entry name" value="Glucocorticoid receptor-like (DNA-binding domain)"/>
    <property type="match status" value="1"/>
</dbReference>
<dbReference type="EC" id="2.7.1.21" evidence="5"/>
<reference evidence="8 9" key="1">
    <citation type="journal article" date="2019" name="Genome Biol. Evol.">
        <title>The Rhododendron genome and chromosomal organization provide insight into shared whole-genome duplications across the heath family (Ericaceae).</title>
        <authorList>
            <person name="Soza V.L."/>
            <person name="Lindsley D."/>
            <person name="Waalkes A."/>
            <person name="Ramage E."/>
            <person name="Patwardhan R.P."/>
            <person name="Burton J.N."/>
            <person name="Adey A."/>
            <person name="Kumar A."/>
            <person name="Qiu R."/>
            <person name="Shendure J."/>
            <person name="Hall B."/>
        </authorList>
    </citation>
    <scope>NUCLEOTIDE SEQUENCE [LARGE SCALE GENOMIC DNA]</scope>
    <source>
        <strain evidence="8">RSF 1966-606</strain>
    </source>
</reference>
<comment type="similarity">
    <text evidence="6">Belongs to the thymidine kinase family.</text>
</comment>
<keyword evidence="7" id="KW-1133">Transmembrane helix</keyword>
<proteinExistence type="inferred from homology"/>
<dbReference type="Pfam" id="PF00265">
    <property type="entry name" value="TK"/>
    <property type="match status" value="1"/>
</dbReference>
<comment type="catalytic activity">
    <reaction evidence="5">
        <text>thymidine + ATP = dTMP + ADP + H(+)</text>
        <dbReference type="Rhea" id="RHEA:19129"/>
        <dbReference type="ChEBI" id="CHEBI:15378"/>
        <dbReference type="ChEBI" id="CHEBI:17748"/>
        <dbReference type="ChEBI" id="CHEBI:30616"/>
        <dbReference type="ChEBI" id="CHEBI:63528"/>
        <dbReference type="ChEBI" id="CHEBI:456216"/>
        <dbReference type="EC" id="2.7.1.21"/>
    </reaction>
</comment>
<protein>
    <recommendedName>
        <fullName evidence="5">Thymidine kinase</fullName>
        <ecNumber evidence="5">2.7.1.21</ecNumber>
    </recommendedName>
</protein>
<dbReference type="GO" id="GO:0004797">
    <property type="term" value="F:thymidine kinase activity"/>
    <property type="evidence" value="ECO:0007669"/>
    <property type="project" value="UniProtKB-EC"/>
</dbReference>
<dbReference type="OrthoDB" id="439028at2759"/>
<evidence type="ECO:0000256" key="3">
    <source>
        <dbReference type="ARBA" id="ARBA00022777"/>
    </source>
</evidence>
<dbReference type="PANTHER" id="PTHR11441">
    <property type="entry name" value="THYMIDINE KINASE"/>
    <property type="match status" value="1"/>
</dbReference>
<organism evidence="8 9">
    <name type="scientific">Rhododendron williamsianum</name>
    <dbReference type="NCBI Taxonomy" id="262921"/>
    <lineage>
        <taxon>Eukaryota</taxon>
        <taxon>Viridiplantae</taxon>
        <taxon>Streptophyta</taxon>
        <taxon>Embryophyta</taxon>
        <taxon>Tracheophyta</taxon>
        <taxon>Spermatophyta</taxon>
        <taxon>Magnoliopsida</taxon>
        <taxon>eudicotyledons</taxon>
        <taxon>Gunneridae</taxon>
        <taxon>Pentapetalae</taxon>
        <taxon>asterids</taxon>
        <taxon>Ericales</taxon>
        <taxon>Ericaceae</taxon>
        <taxon>Ericoideae</taxon>
        <taxon>Rhodoreae</taxon>
        <taxon>Rhododendron</taxon>
    </lineage>
</organism>
<dbReference type="Proteomes" id="UP000428333">
    <property type="component" value="Linkage Group LG11"/>
</dbReference>
<evidence type="ECO:0000256" key="7">
    <source>
        <dbReference type="SAM" id="Phobius"/>
    </source>
</evidence>
<dbReference type="PANTHER" id="PTHR11441:SF0">
    <property type="entry name" value="THYMIDINE KINASE, CYTOSOLIC"/>
    <property type="match status" value="1"/>
</dbReference>
<keyword evidence="7" id="KW-0812">Transmembrane</keyword>
<feature type="transmembrane region" description="Helical" evidence="7">
    <location>
        <begin position="138"/>
        <end position="156"/>
    </location>
</feature>
<evidence type="ECO:0000256" key="4">
    <source>
        <dbReference type="ARBA" id="ARBA00022840"/>
    </source>
</evidence>
<dbReference type="InterPro" id="IPR001267">
    <property type="entry name" value="Thymidine_kinase"/>
</dbReference>
<comment type="caution">
    <text evidence="8">The sequence shown here is derived from an EMBL/GenBank/DDBJ whole genome shotgun (WGS) entry which is preliminary data.</text>
</comment>
<keyword evidence="1 5" id="KW-0808">Transferase</keyword>
<feature type="non-terminal residue" evidence="8">
    <location>
        <position position="1"/>
    </location>
</feature>
<evidence type="ECO:0000256" key="5">
    <source>
        <dbReference type="RuleBase" id="RU000544"/>
    </source>
</evidence>
<evidence type="ECO:0000313" key="8">
    <source>
        <dbReference type="EMBL" id="KAE9449887.1"/>
    </source>
</evidence>
<keyword evidence="2 5" id="KW-0547">Nucleotide-binding</keyword>
<dbReference type="GO" id="GO:0046104">
    <property type="term" value="P:thymidine metabolic process"/>
    <property type="evidence" value="ECO:0007669"/>
    <property type="project" value="TreeGrafter"/>
</dbReference>
<dbReference type="GO" id="GO:0071897">
    <property type="term" value="P:DNA biosynthetic process"/>
    <property type="evidence" value="ECO:0007669"/>
    <property type="project" value="UniProtKB-KW"/>
</dbReference>
<keyword evidence="9" id="KW-1185">Reference proteome</keyword>
<keyword evidence="7" id="KW-0472">Membrane</keyword>
<keyword evidence="5" id="KW-0237">DNA synthesis</keyword>
<dbReference type="GO" id="GO:0005524">
    <property type="term" value="F:ATP binding"/>
    <property type="evidence" value="ECO:0007669"/>
    <property type="project" value="UniProtKB-KW"/>
</dbReference>
<keyword evidence="4 5" id="KW-0067">ATP-binding</keyword>
<dbReference type="EMBL" id="QEFC01003109">
    <property type="protein sequence ID" value="KAE9449887.1"/>
    <property type="molecule type" value="Genomic_DNA"/>
</dbReference>